<keyword evidence="10" id="KW-1185">Reference proteome</keyword>
<dbReference type="Proteomes" id="UP000198802">
    <property type="component" value="Unassembled WGS sequence"/>
</dbReference>
<comment type="subcellular location">
    <subcellularLocation>
        <location evidence="1 7">Cell membrane</location>
        <topology evidence="1 7">Multi-pass membrane protein</topology>
    </subcellularLocation>
</comment>
<dbReference type="EMBL" id="FAOZ01000005">
    <property type="protein sequence ID" value="CUU55609.1"/>
    <property type="molecule type" value="Genomic_DNA"/>
</dbReference>
<dbReference type="RefSeq" id="WP_091274344.1">
    <property type="nucleotide sequence ID" value="NZ_FAOZ01000005.1"/>
</dbReference>
<evidence type="ECO:0000256" key="1">
    <source>
        <dbReference type="ARBA" id="ARBA00004651"/>
    </source>
</evidence>
<keyword evidence="3" id="KW-1003">Cell membrane</keyword>
<dbReference type="PANTHER" id="PTHR30614">
    <property type="entry name" value="MEMBRANE COMPONENT OF AMINO ACID ABC TRANSPORTER"/>
    <property type="match status" value="1"/>
</dbReference>
<feature type="domain" description="ABC transmembrane type-1" evidence="8">
    <location>
        <begin position="67"/>
        <end position="257"/>
    </location>
</feature>
<gene>
    <name evidence="9" type="ORF">Ga0074812_105261</name>
</gene>
<evidence type="ECO:0000259" key="8">
    <source>
        <dbReference type="PROSITE" id="PS50928"/>
    </source>
</evidence>
<organism evidence="9 10">
    <name type="scientific">Parafrankia irregularis</name>
    <dbReference type="NCBI Taxonomy" id="795642"/>
    <lineage>
        <taxon>Bacteria</taxon>
        <taxon>Bacillati</taxon>
        <taxon>Actinomycetota</taxon>
        <taxon>Actinomycetes</taxon>
        <taxon>Frankiales</taxon>
        <taxon>Frankiaceae</taxon>
        <taxon>Parafrankia</taxon>
    </lineage>
</organism>
<feature type="transmembrane region" description="Helical" evidence="7">
    <location>
        <begin position="112"/>
        <end position="129"/>
    </location>
</feature>
<evidence type="ECO:0000256" key="2">
    <source>
        <dbReference type="ARBA" id="ARBA00022448"/>
    </source>
</evidence>
<keyword evidence="5 7" id="KW-1133">Transmembrane helix</keyword>
<sequence>MSLQLADPPGPRARRRILVASVLAVAMLAALAVLAVRRLADNGRLDADVWRVLIDEPDLRTLLWEGLLDTLRAAATGMVFAVALGVALAFARLSPRPEIHRPAAVLVETLRGLPLLMLIFFAFLGLPALGVNLSAFWALVLGLTAYNGAVLSEIFRAGVLSIDRGQTEAAAALGMRGTQIFALIQFPQAVRRMSPTLVSQLVTLLKDTSLGFVIGYTELLRQGRTAVEYLGGRYALPIYTTLAVIYIIVNGSLSLTARWLERRQSVRAGGSTGAAATGAGAGTGVDVAA</sequence>
<dbReference type="GO" id="GO:0006865">
    <property type="term" value="P:amino acid transport"/>
    <property type="evidence" value="ECO:0007669"/>
    <property type="project" value="TreeGrafter"/>
</dbReference>
<evidence type="ECO:0000256" key="7">
    <source>
        <dbReference type="RuleBase" id="RU363032"/>
    </source>
</evidence>
<evidence type="ECO:0000313" key="9">
    <source>
        <dbReference type="EMBL" id="CUU55609.1"/>
    </source>
</evidence>
<dbReference type="GO" id="GO:0022857">
    <property type="term" value="F:transmembrane transporter activity"/>
    <property type="evidence" value="ECO:0007669"/>
    <property type="project" value="InterPro"/>
</dbReference>
<accession>A0A0S4QK24</accession>
<keyword evidence="2 7" id="KW-0813">Transport</keyword>
<dbReference type="NCBIfam" id="TIGR01726">
    <property type="entry name" value="HEQRo_perm_3TM"/>
    <property type="match status" value="1"/>
</dbReference>
<dbReference type="InterPro" id="IPR000515">
    <property type="entry name" value="MetI-like"/>
</dbReference>
<feature type="transmembrane region" description="Helical" evidence="7">
    <location>
        <begin position="17"/>
        <end position="36"/>
    </location>
</feature>
<protein>
    <submittedName>
        <fullName evidence="9">Glutamate transport system permease protein</fullName>
    </submittedName>
</protein>
<dbReference type="PROSITE" id="PS50928">
    <property type="entry name" value="ABC_TM1"/>
    <property type="match status" value="1"/>
</dbReference>
<evidence type="ECO:0000313" key="10">
    <source>
        <dbReference type="Proteomes" id="UP000198802"/>
    </source>
</evidence>
<evidence type="ECO:0000256" key="5">
    <source>
        <dbReference type="ARBA" id="ARBA00022989"/>
    </source>
</evidence>
<dbReference type="SUPFAM" id="SSF161098">
    <property type="entry name" value="MetI-like"/>
    <property type="match status" value="1"/>
</dbReference>
<feature type="transmembrane region" description="Helical" evidence="7">
    <location>
        <begin position="71"/>
        <end position="91"/>
    </location>
</feature>
<comment type="similarity">
    <text evidence="7">Belongs to the binding-protein-dependent transport system permease family.</text>
</comment>
<proteinExistence type="inferred from homology"/>
<dbReference type="CDD" id="cd06261">
    <property type="entry name" value="TM_PBP2"/>
    <property type="match status" value="1"/>
</dbReference>
<dbReference type="InterPro" id="IPR043429">
    <property type="entry name" value="ArtM/GltK/GlnP/TcyL/YhdX-like"/>
</dbReference>
<evidence type="ECO:0000256" key="4">
    <source>
        <dbReference type="ARBA" id="ARBA00022692"/>
    </source>
</evidence>
<evidence type="ECO:0000256" key="6">
    <source>
        <dbReference type="ARBA" id="ARBA00023136"/>
    </source>
</evidence>
<dbReference type="PANTHER" id="PTHR30614:SF21">
    <property type="entry name" value="AMINO ACID ABC TRANSPORTER PERMEASE"/>
    <property type="match status" value="1"/>
</dbReference>
<feature type="transmembrane region" description="Helical" evidence="7">
    <location>
        <begin position="236"/>
        <end position="257"/>
    </location>
</feature>
<dbReference type="GO" id="GO:0043190">
    <property type="term" value="C:ATP-binding cassette (ABC) transporter complex"/>
    <property type="evidence" value="ECO:0007669"/>
    <property type="project" value="InterPro"/>
</dbReference>
<dbReference type="InterPro" id="IPR010065">
    <property type="entry name" value="AA_ABC_transptr_permease_3TM"/>
</dbReference>
<keyword evidence="4 7" id="KW-0812">Transmembrane</keyword>
<dbReference type="AlphaFoldDB" id="A0A0S4QK24"/>
<dbReference type="Pfam" id="PF00528">
    <property type="entry name" value="BPD_transp_1"/>
    <property type="match status" value="1"/>
</dbReference>
<name>A0A0S4QK24_9ACTN</name>
<dbReference type="InterPro" id="IPR035906">
    <property type="entry name" value="MetI-like_sf"/>
</dbReference>
<keyword evidence="6 7" id="KW-0472">Membrane</keyword>
<reference evidence="10" key="1">
    <citation type="submission" date="2015-11" db="EMBL/GenBank/DDBJ databases">
        <authorList>
            <person name="Varghese N."/>
        </authorList>
    </citation>
    <scope>NUCLEOTIDE SEQUENCE [LARGE SCALE GENOMIC DNA]</scope>
    <source>
        <strain evidence="10">DSM 45899</strain>
    </source>
</reference>
<dbReference type="Gene3D" id="1.10.3720.10">
    <property type="entry name" value="MetI-like"/>
    <property type="match status" value="1"/>
</dbReference>
<evidence type="ECO:0000256" key="3">
    <source>
        <dbReference type="ARBA" id="ARBA00022475"/>
    </source>
</evidence>